<dbReference type="PANTHER" id="PTHR35861:SF1">
    <property type="entry name" value="PHAGE TAIL SHEATH PROTEIN"/>
    <property type="match status" value="1"/>
</dbReference>
<dbReference type="Gene3D" id="3.40.50.11780">
    <property type="match status" value="1"/>
</dbReference>
<keyword evidence="3" id="KW-1185">Reference proteome</keyword>
<proteinExistence type="predicted"/>
<feature type="region of interest" description="Disordered" evidence="1">
    <location>
        <begin position="225"/>
        <end position="248"/>
    </location>
</feature>
<dbReference type="PANTHER" id="PTHR35861">
    <property type="match status" value="1"/>
</dbReference>
<gene>
    <name evidence="2" type="ORF">Y3_135</name>
</gene>
<organism evidence="2 3">
    <name type="scientific">Erwinia phage vB_EamM_Y3</name>
    <dbReference type="NCBI Taxonomy" id="1983553"/>
    <lineage>
        <taxon>Viruses</taxon>
        <taxon>Duplodnaviria</taxon>
        <taxon>Heunggongvirae</taxon>
        <taxon>Uroviricota</taxon>
        <taxon>Caudoviricetes</taxon>
        <taxon>Sasquatchvirus</taxon>
        <taxon>Sasquatchvirus Y3</taxon>
    </lineage>
</organism>
<accession>A0A2H4IB46</accession>
<protein>
    <submittedName>
        <fullName evidence="2">Tail sheath protein</fullName>
    </submittedName>
</protein>
<evidence type="ECO:0000256" key="1">
    <source>
        <dbReference type="SAM" id="MobiDB-lite"/>
    </source>
</evidence>
<sequence length="561" mass="61609">MLQPNHPSPGVYSQENDRSNQAALVQFGMCTLVLPFPRGVVGENTTVTSTTEIDTLFGPATGPYANNVQIAKTLMTKATKLNITRVAIAVKYAGVYLTTYNNFATCRPLGDGGLEDPEQIAFTDRDIGLLYALSQYAKANDLYITFEPDVTDAMGIKSIIKVYQTGFLTALETHVVTTRYYKDEAGNQFFIEDVINVNSKYVRFKLNENHYKLLEDPDFVVLNSVGGGPADPTNPTAPNGQFTGGSDGSVIDIDHSDATIANTSLAAVLSGWDNYRDWEDIQAGILCSGGLEHPVIANKIDSLAESRMDCIATNGIPTVYQERDAAVAYRRGNKPYKEAEFSGTGSWSALTNSDVKARDNDNARDYYVPASVCMAYCMLTADQVASWLAPGGLNRGKLDFATDVRYRFKVGDRDILVDNQINPIAVFDGEGIFVWGADTTYTTKSPLQDIGIRRLLAMLHASVRANNLSAVFEPNDDLLKQRQKDAMEAILEPIKLGRGLRWYAVTCDYTNNTAEDEARGDLIIDIFLDPTRYTKRIHVTAIVPPVGDIQYALQLIQSGSL</sequence>
<evidence type="ECO:0000313" key="3">
    <source>
        <dbReference type="Proteomes" id="UP000240568"/>
    </source>
</evidence>
<name>A0A2H4IB46_9CAUD</name>
<reference evidence="2 3" key="1">
    <citation type="submission" date="2017-04" db="EMBL/GenBank/DDBJ databases">
        <authorList>
            <person name="Afonso C.L."/>
            <person name="Miller P.J."/>
            <person name="Scott M.A."/>
            <person name="Spackman E."/>
            <person name="Goraichik I."/>
            <person name="Dimitrov K.M."/>
            <person name="Suarez D.L."/>
            <person name="Swayne D.E."/>
        </authorList>
    </citation>
    <scope>NUCLEOTIDE SEQUENCE [LARGE SCALE GENOMIC DNA]</scope>
</reference>
<dbReference type="EMBL" id="KY984068">
    <property type="protein sequence ID" value="ARW58775.1"/>
    <property type="molecule type" value="Genomic_DNA"/>
</dbReference>
<dbReference type="Proteomes" id="UP000240568">
    <property type="component" value="Segment"/>
</dbReference>
<evidence type="ECO:0000313" key="2">
    <source>
        <dbReference type="EMBL" id="ARW58775.1"/>
    </source>
</evidence>
<dbReference type="InterPro" id="IPR052042">
    <property type="entry name" value="Tail_sheath_structural"/>
</dbReference>